<keyword evidence="6" id="KW-1185">Reference proteome</keyword>
<dbReference type="OrthoDB" id="5835829at2759"/>
<keyword evidence="3" id="KW-0328">Glycosyltransferase</keyword>
<organism evidence="5 6">
    <name type="scientific">Panicum virgatum</name>
    <name type="common">Blackwell switchgrass</name>
    <dbReference type="NCBI Taxonomy" id="38727"/>
    <lineage>
        <taxon>Eukaryota</taxon>
        <taxon>Viridiplantae</taxon>
        <taxon>Streptophyta</taxon>
        <taxon>Embryophyta</taxon>
        <taxon>Tracheophyta</taxon>
        <taxon>Spermatophyta</taxon>
        <taxon>Magnoliopsida</taxon>
        <taxon>Liliopsida</taxon>
        <taxon>Poales</taxon>
        <taxon>Poaceae</taxon>
        <taxon>PACMAD clade</taxon>
        <taxon>Panicoideae</taxon>
        <taxon>Panicodae</taxon>
        <taxon>Paniceae</taxon>
        <taxon>Panicinae</taxon>
        <taxon>Panicum</taxon>
        <taxon>Panicum sect. Hiantes</taxon>
    </lineage>
</organism>
<comment type="similarity">
    <text evidence="1 3">Belongs to the UDP-glycosyltransferase family.</text>
</comment>
<evidence type="ECO:0000313" key="5">
    <source>
        <dbReference type="EMBL" id="KAG2555756.1"/>
    </source>
</evidence>
<evidence type="ECO:0000313" key="6">
    <source>
        <dbReference type="Proteomes" id="UP000823388"/>
    </source>
</evidence>
<sequence>MADDEGRRHHFLLVSYGFQSHINPGRVLAHRLARLGGADGSISATLSVPVATYRSMFPSPDAEAAAAEEETTNDGVISYVPYSDGVDDGSMPRDAANRAVRRRATSASLSAVVARLAGRGQPVTCIMCTVVSLPVLDVAREHSIPVAVYWIQTATLLAINYHYFVHGYSELIVPHAADPAHEVRLPGLSRPLQISNIPSYLIDMSGSESAKAFIEVFQEFFQYIVQLQPKVLVTTLDELEPSAVAEMKRHLEVFTIGPMVGSSTETRIHLFKHDSSDKKRYMEWLQGHPEKSVVYVSFGSLSKYTKLQMEEIVGGLRQCGRPYLLVVRRDGLVDDDDESGSLEKNNQSQGMVVDWCSQLEVLSHPAIGCFVSHCGWNSTMEAMLSGVPIIGAPNMFDQPTNVFFIEEEWEVGIRAESNNDGVLMGTELARCVELVMGEGAKAMAIREKAKALKEVAQAAAGIGGAAERNLRDFVKAIPCRN</sequence>
<dbReference type="PANTHER" id="PTHR11926">
    <property type="entry name" value="GLUCOSYL/GLUCURONOSYL TRANSFERASES"/>
    <property type="match status" value="1"/>
</dbReference>
<comment type="caution">
    <text evidence="5">The sequence shown here is derived from an EMBL/GenBank/DDBJ whole genome shotgun (WGS) entry which is preliminary data.</text>
</comment>
<dbReference type="EMBL" id="CM029052">
    <property type="protein sequence ID" value="KAG2555756.1"/>
    <property type="molecule type" value="Genomic_DNA"/>
</dbReference>
<name>A0A8T0P926_PANVG</name>
<protein>
    <recommendedName>
        <fullName evidence="4">Glycosyltransferase</fullName>
        <ecNumber evidence="4">2.4.1.-</ecNumber>
    </recommendedName>
</protein>
<gene>
    <name evidence="5" type="ORF">PVAP13_8NG030700</name>
</gene>
<evidence type="ECO:0000256" key="2">
    <source>
        <dbReference type="ARBA" id="ARBA00022679"/>
    </source>
</evidence>
<dbReference type="PANTHER" id="PTHR11926:SF1534">
    <property type="entry name" value="GLYCOSYLTRANSFERASE"/>
    <property type="match status" value="1"/>
</dbReference>
<evidence type="ECO:0000256" key="4">
    <source>
        <dbReference type="RuleBase" id="RU362057"/>
    </source>
</evidence>
<dbReference type="Proteomes" id="UP000823388">
    <property type="component" value="Chromosome 8N"/>
</dbReference>
<dbReference type="GO" id="GO:0080044">
    <property type="term" value="F:quercetin 7-O-glucosyltransferase activity"/>
    <property type="evidence" value="ECO:0007669"/>
    <property type="project" value="TreeGrafter"/>
</dbReference>
<evidence type="ECO:0000256" key="3">
    <source>
        <dbReference type="RuleBase" id="RU003718"/>
    </source>
</evidence>
<dbReference type="InterPro" id="IPR002213">
    <property type="entry name" value="UDP_glucos_trans"/>
</dbReference>
<evidence type="ECO:0000256" key="1">
    <source>
        <dbReference type="ARBA" id="ARBA00009995"/>
    </source>
</evidence>
<dbReference type="InterPro" id="IPR035595">
    <property type="entry name" value="UDP_glycos_trans_CS"/>
</dbReference>
<proteinExistence type="inferred from homology"/>
<dbReference type="FunFam" id="3.40.50.2000:FF:000019">
    <property type="entry name" value="Glycosyltransferase"/>
    <property type="match status" value="1"/>
</dbReference>
<dbReference type="GO" id="GO:0080043">
    <property type="term" value="F:quercetin 3-O-glucosyltransferase activity"/>
    <property type="evidence" value="ECO:0007669"/>
    <property type="project" value="TreeGrafter"/>
</dbReference>
<reference evidence="5 6" key="1">
    <citation type="submission" date="2020-05" db="EMBL/GenBank/DDBJ databases">
        <title>WGS assembly of Panicum virgatum.</title>
        <authorList>
            <person name="Lovell J.T."/>
            <person name="Jenkins J."/>
            <person name="Shu S."/>
            <person name="Juenger T.E."/>
            <person name="Schmutz J."/>
        </authorList>
    </citation>
    <scope>NUCLEOTIDE SEQUENCE [LARGE SCALE GENOMIC DNA]</scope>
    <source>
        <strain evidence="6">cv. AP13</strain>
    </source>
</reference>
<accession>A0A8T0P926</accession>
<dbReference type="EC" id="2.4.1.-" evidence="4"/>
<dbReference type="SUPFAM" id="SSF53756">
    <property type="entry name" value="UDP-Glycosyltransferase/glycogen phosphorylase"/>
    <property type="match status" value="1"/>
</dbReference>
<dbReference type="Gene3D" id="3.40.50.2000">
    <property type="entry name" value="Glycogen Phosphorylase B"/>
    <property type="match status" value="2"/>
</dbReference>
<dbReference type="Pfam" id="PF00201">
    <property type="entry name" value="UDPGT"/>
    <property type="match status" value="1"/>
</dbReference>
<dbReference type="CDD" id="cd03784">
    <property type="entry name" value="GT1_Gtf-like"/>
    <property type="match status" value="1"/>
</dbReference>
<dbReference type="PROSITE" id="PS00375">
    <property type="entry name" value="UDPGT"/>
    <property type="match status" value="1"/>
</dbReference>
<dbReference type="AlphaFoldDB" id="A0A8T0P926"/>
<keyword evidence="2 3" id="KW-0808">Transferase</keyword>